<dbReference type="EMBL" id="JAIQCV010000013">
    <property type="protein sequence ID" value="KAH1031257.1"/>
    <property type="molecule type" value="Genomic_DNA"/>
</dbReference>
<evidence type="ECO:0000256" key="1">
    <source>
        <dbReference type="SAM" id="MobiDB-lite"/>
    </source>
</evidence>
<dbReference type="Proteomes" id="UP000828251">
    <property type="component" value="Unassembled WGS sequence"/>
</dbReference>
<protein>
    <submittedName>
        <fullName evidence="2">Uncharacterized protein</fullName>
    </submittedName>
</protein>
<reference evidence="2 3" key="1">
    <citation type="journal article" date="2021" name="Plant Biotechnol. J.">
        <title>Multi-omics assisted identification of the key and species-specific regulatory components of drought-tolerant mechanisms in Gossypium stocksii.</title>
        <authorList>
            <person name="Yu D."/>
            <person name="Ke L."/>
            <person name="Zhang D."/>
            <person name="Wu Y."/>
            <person name="Sun Y."/>
            <person name="Mei J."/>
            <person name="Sun J."/>
            <person name="Sun Y."/>
        </authorList>
    </citation>
    <scope>NUCLEOTIDE SEQUENCE [LARGE SCALE GENOMIC DNA]</scope>
    <source>
        <strain evidence="3">cv. E1</strain>
        <tissue evidence="2">Leaf</tissue>
    </source>
</reference>
<gene>
    <name evidence="2" type="ORF">J1N35_043431</name>
</gene>
<keyword evidence="3" id="KW-1185">Reference proteome</keyword>
<sequence>MWEIGQVLQEFTRMNGLHAPNYPLDMFTPTPTHQDDGANLEEEGAAQKYPRTEDE</sequence>
<dbReference type="AlphaFoldDB" id="A0A9D3U7E3"/>
<accession>A0A9D3U7E3</accession>
<organism evidence="2 3">
    <name type="scientific">Gossypium stocksii</name>
    <dbReference type="NCBI Taxonomy" id="47602"/>
    <lineage>
        <taxon>Eukaryota</taxon>
        <taxon>Viridiplantae</taxon>
        <taxon>Streptophyta</taxon>
        <taxon>Embryophyta</taxon>
        <taxon>Tracheophyta</taxon>
        <taxon>Spermatophyta</taxon>
        <taxon>Magnoliopsida</taxon>
        <taxon>eudicotyledons</taxon>
        <taxon>Gunneridae</taxon>
        <taxon>Pentapetalae</taxon>
        <taxon>rosids</taxon>
        <taxon>malvids</taxon>
        <taxon>Malvales</taxon>
        <taxon>Malvaceae</taxon>
        <taxon>Malvoideae</taxon>
        <taxon>Gossypium</taxon>
    </lineage>
</organism>
<feature type="region of interest" description="Disordered" evidence="1">
    <location>
        <begin position="25"/>
        <end position="55"/>
    </location>
</feature>
<evidence type="ECO:0000313" key="3">
    <source>
        <dbReference type="Proteomes" id="UP000828251"/>
    </source>
</evidence>
<name>A0A9D3U7E3_9ROSI</name>
<dbReference type="OrthoDB" id="1001242at2759"/>
<proteinExistence type="predicted"/>
<comment type="caution">
    <text evidence="2">The sequence shown here is derived from an EMBL/GenBank/DDBJ whole genome shotgun (WGS) entry which is preliminary data.</text>
</comment>
<evidence type="ECO:0000313" key="2">
    <source>
        <dbReference type="EMBL" id="KAH1031257.1"/>
    </source>
</evidence>